<name>A0A2J4JS38_9FIRM</name>
<dbReference type="AlphaFoldDB" id="A0A2J4JS38"/>
<evidence type="ECO:0000313" key="2">
    <source>
        <dbReference type="Proteomes" id="UP000221015"/>
    </source>
</evidence>
<evidence type="ECO:0000313" key="1">
    <source>
        <dbReference type="EMBL" id="PLK30668.1"/>
    </source>
</evidence>
<dbReference type="EMBL" id="NMTS02000001">
    <property type="protein sequence ID" value="PLK30668.1"/>
    <property type="molecule type" value="Genomic_DNA"/>
</dbReference>
<gene>
    <name evidence="1" type="ORF">CGS50_003375</name>
</gene>
<comment type="caution">
    <text evidence="1">The sequence shown here is derived from an EMBL/GenBank/DDBJ whole genome shotgun (WGS) entry which is preliminary data.</text>
</comment>
<protein>
    <submittedName>
        <fullName evidence="1">Uncharacterized protein</fullName>
    </submittedName>
</protein>
<reference evidence="1 2" key="1">
    <citation type="journal article" date="2017" name="Front. Microbiol.">
        <title>New Insights into the Diversity of the Genus Faecalibacterium.</title>
        <authorList>
            <person name="Benevides L."/>
            <person name="Burman S."/>
            <person name="Martin R."/>
            <person name="Robert V."/>
            <person name="Thomas M."/>
            <person name="Miquel S."/>
            <person name="Chain F."/>
            <person name="Sokol H."/>
            <person name="Bermudez-Humaran L.G."/>
            <person name="Morrison M."/>
            <person name="Langella P."/>
            <person name="Azevedo V.A."/>
            <person name="Chatel J.M."/>
            <person name="Soares S."/>
        </authorList>
    </citation>
    <scope>NUCLEOTIDE SEQUENCE [LARGE SCALE GENOMIC DNA]</scope>
    <source>
        <strain evidence="1 2">CNCM I 4542</strain>
    </source>
</reference>
<proteinExistence type="predicted"/>
<dbReference type="Proteomes" id="UP000221015">
    <property type="component" value="Unassembled WGS sequence"/>
</dbReference>
<accession>A0A2J4JS38</accession>
<organism evidence="1 2">
    <name type="scientific">Faecalibacterium prausnitzii</name>
    <dbReference type="NCBI Taxonomy" id="853"/>
    <lineage>
        <taxon>Bacteria</taxon>
        <taxon>Bacillati</taxon>
        <taxon>Bacillota</taxon>
        <taxon>Clostridia</taxon>
        <taxon>Eubacteriales</taxon>
        <taxon>Oscillospiraceae</taxon>
        <taxon>Faecalibacterium</taxon>
    </lineage>
</organism>
<sequence length="150" mass="17702">MRCDMIDYEEVVEAIWRYDIPRIDIDEDVTTLYANGKAFAQVIRRPDGSREDLYFEDYELQKDTLIKPNAKLRDVVELCMNGDISYVDVREWCMENDISLGQFDRWLYGALRKSDTPSRVKPKEPWPYRVVAGLNRVLEILLDSILEDFI</sequence>